<dbReference type="RefSeq" id="WP_183061946.1">
    <property type="nucleotide sequence ID" value="NZ_RBWV01000012.1"/>
</dbReference>
<dbReference type="Proteomes" id="UP000281955">
    <property type="component" value="Unassembled WGS sequence"/>
</dbReference>
<feature type="signal peptide" evidence="1">
    <location>
        <begin position="1"/>
        <end position="26"/>
    </location>
</feature>
<keyword evidence="1" id="KW-0732">Signal</keyword>
<protein>
    <submittedName>
        <fullName evidence="2">Uncharacterized protein</fullName>
    </submittedName>
</protein>
<evidence type="ECO:0000313" key="3">
    <source>
        <dbReference type="Proteomes" id="UP000281955"/>
    </source>
</evidence>
<gene>
    <name evidence="2" type="ORF">CLV35_2432</name>
</gene>
<reference evidence="2 3" key="1">
    <citation type="submission" date="2018-10" db="EMBL/GenBank/DDBJ databases">
        <title>Genomic Encyclopedia of Archaeal and Bacterial Type Strains, Phase II (KMG-II): from individual species to whole genera.</title>
        <authorList>
            <person name="Goeker M."/>
        </authorList>
    </citation>
    <scope>NUCLEOTIDE SEQUENCE [LARGE SCALE GENOMIC DNA]</scope>
    <source>
        <strain evidence="2 3">RP-AC37</strain>
    </source>
</reference>
<evidence type="ECO:0000256" key="1">
    <source>
        <dbReference type="SAM" id="SignalP"/>
    </source>
</evidence>
<organism evidence="2 3">
    <name type="scientific">Motilibacter peucedani</name>
    <dbReference type="NCBI Taxonomy" id="598650"/>
    <lineage>
        <taxon>Bacteria</taxon>
        <taxon>Bacillati</taxon>
        <taxon>Actinomycetota</taxon>
        <taxon>Actinomycetes</taxon>
        <taxon>Motilibacterales</taxon>
        <taxon>Motilibacteraceae</taxon>
        <taxon>Motilibacter</taxon>
    </lineage>
</organism>
<proteinExistence type="predicted"/>
<comment type="caution">
    <text evidence="2">The sequence shown here is derived from an EMBL/GenBank/DDBJ whole genome shotgun (WGS) entry which is preliminary data.</text>
</comment>
<dbReference type="EMBL" id="RBWV01000012">
    <property type="protein sequence ID" value="RKS73936.1"/>
    <property type="molecule type" value="Genomic_DNA"/>
</dbReference>
<evidence type="ECO:0000313" key="2">
    <source>
        <dbReference type="EMBL" id="RKS73936.1"/>
    </source>
</evidence>
<dbReference type="InParanoid" id="A0A420XP36"/>
<name>A0A420XP36_9ACTN</name>
<accession>A0A420XP36</accession>
<feature type="chain" id="PRO_5019506250" evidence="1">
    <location>
        <begin position="27"/>
        <end position="140"/>
    </location>
</feature>
<keyword evidence="3" id="KW-1185">Reference proteome</keyword>
<dbReference type="AlphaFoldDB" id="A0A420XP36"/>
<sequence>MRRAVAAGAVLAAVGLGLPAATAAEAAPTAKQGLTVVKFDNRGTLKVHLDASAPGPVTVTLLAYQRLAPPSQWPQVLTAARTKTLQPGATATLHVTAPDCPQVDGIVGTAYPSRLDRAMLQKVLIPGAYTHVTASCTPES</sequence>